<feature type="transmembrane region" description="Helical" evidence="1">
    <location>
        <begin position="349"/>
        <end position="368"/>
    </location>
</feature>
<organism evidence="2 3">
    <name type="scientific">Henriciella marina</name>
    <dbReference type="NCBI Taxonomy" id="453851"/>
    <lineage>
        <taxon>Bacteria</taxon>
        <taxon>Pseudomonadati</taxon>
        <taxon>Pseudomonadota</taxon>
        <taxon>Alphaproteobacteria</taxon>
        <taxon>Hyphomonadales</taxon>
        <taxon>Hyphomonadaceae</taxon>
        <taxon>Henriciella</taxon>
    </lineage>
</organism>
<proteinExistence type="predicted"/>
<evidence type="ECO:0000313" key="3">
    <source>
        <dbReference type="Proteomes" id="UP001083770"/>
    </source>
</evidence>
<feature type="transmembrane region" description="Helical" evidence="1">
    <location>
        <begin position="133"/>
        <end position="153"/>
    </location>
</feature>
<keyword evidence="3" id="KW-1185">Reference proteome</keyword>
<dbReference type="EMBL" id="JAPWGW010000001">
    <property type="protein sequence ID" value="MCZ4297225.1"/>
    <property type="molecule type" value="Genomic_DNA"/>
</dbReference>
<gene>
    <name evidence="2" type="ORF">O4G74_04040</name>
</gene>
<feature type="transmembrane region" description="Helical" evidence="1">
    <location>
        <begin position="291"/>
        <end position="308"/>
    </location>
</feature>
<feature type="transmembrane region" description="Helical" evidence="1">
    <location>
        <begin position="108"/>
        <end position="126"/>
    </location>
</feature>
<feature type="transmembrane region" description="Helical" evidence="1">
    <location>
        <begin position="402"/>
        <end position="421"/>
    </location>
</feature>
<protein>
    <recommendedName>
        <fullName evidence="4">AcrB/AcrD/AcrF family protein</fullName>
    </recommendedName>
</protein>
<evidence type="ECO:0000256" key="1">
    <source>
        <dbReference type="SAM" id="Phobius"/>
    </source>
</evidence>
<feature type="transmembrane region" description="Helical" evidence="1">
    <location>
        <begin position="159"/>
        <end position="176"/>
    </location>
</feature>
<feature type="transmembrane region" description="Helical" evidence="1">
    <location>
        <begin position="264"/>
        <end position="284"/>
    </location>
</feature>
<dbReference type="Proteomes" id="UP001083770">
    <property type="component" value="Unassembled WGS sequence"/>
</dbReference>
<feature type="transmembrane region" description="Helical" evidence="1">
    <location>
        <begin position="380"/>
        <end position="396"/>
    </location>
</feature>
<feature type="transmembrane region" description="Helical" evidence="1">
    <location>
        <begin position="428"/>
        <end position="445"/>
    </location>
</feature>
<keyword evidence="1" id="KW-0472">Membrane</keyword>
<evidence type="ECO:0000313" key="2">
    <source>
        <dbReference type="EMBL" id="MCZ4297225.1"/>
    </source>
</evidence>
<accession>A0ABT4LS88</accession>
<reference evidence="2" key="1">
    <citation type="submission" date="2022-12" db="EMBL/GenBank/DDBJ databases">
        <title>Bacterial isolates from different developmental stages of Nematostella vectensis.</title>
        <authorList>
            <person name="Fraune S."/>
        </authorList>
    </citation>
    <scope>NUCLEOTIDE SEQUENCE</scope>
    <source>
        <strain evidence="2">G21632-S1</strain>
    </source>
</reference>
<evidence type="ECO:0008006" key="4">
    <source>
        <dbReference type="Google" id="ProtNLM"/>
    </source>
</evidence>
<name>A0ABT4LS88_9PROT</name>
<dbReference type="RefSeq" id="WP_269401376.1">
    <property type="nucleotide sequence ID" value="NZ_JAPWGW010000001.1"/>
</dbReference>
<keyword evidence="1" id="KW-1133">Transmembrane helix</keyword>
<feature type="transmembrane region" description="Helical" evidence="1">
    <location>
        <begin position="13"/>
        <end position="36"/>
    </location>
</feature>
<feature type="transmembrane region" description="Helical" evidence="1">
    <location>
        <begin position="227"/>
        <end position="244"/>
    </location>
</feature>
<sequence>MQSEKPSPLASKWVLIAFGLVAVGLVALQAGSTLGGDLRGNDDMMRMQQVRDLLSGERGWYDVSQRRLLTPEGGEMHWSRLPDLFIAAIIFLLQPLIGTRMAEGVAATLWPMMQLGWILAMVAICLKRLGATLSGQMAGMFFLATSFALFNLLPGRVDHHGLGLALTLTGFAALLSPIRNARSAFIGGACVPVMLSVAIENLPAAAFLIAGFSIAWIVRGGIEAGRLRIFGATLVVAALLTYVFDAPGAQGVRAVCDAYGQSHFVALLVGGAGLFVIATAAPSADTWRLRLALITVAGAVALATFIAINSSCLGNPYAGVLDDVRTGWLSGVGEARNAAAVFVDDATQAVFYFGFGLAGVIAALVCLLRAPDGLRLARSFLLAFCLLGFAVSLWQLRAAMMSHAFAAIAGGLLTGFVFHHWRENRGGHAALVLVLVVLLASPAGWRLPGLLLPETKDETHTADYDCTSTAALAQVAAAPSMVVFTPIDLGAPLIYHTPHYAMAAPYHRNVHALARTLNIYTGPVSRAREKMSRSGATHLLYCPGLNEMAAYAERAPNGFAAALESGNLPNWLVPTTSEDNRTGDPVLYSIVFDRN</sequence>
<keyword evidence="1" id="KW-0812">Transmembrane</keyword>
<feature type="transmembrane region" description="Helical" evidence="1">
    <location>
        <begin position="84"/>
        <end position="102"/>
    </location>
</feature>
<feature type="transmembrane region" description="Helical" evidence="1">
    <location>
        <begin position="205"/>
        <end position="222"/>
    </location>
</feature>
<comment type="caution">
    <text evidence="2">The sequence shown here is derived from an EMBL/GenBank/DDBJ whole genome shotgun (WGS) entry which is preliminary data.</text>
</comment>